<dbReference type="Pfam" id="PF00994">
    <property type="entry name" value="MoCF_biosynth"/>
    <property type="match status" value="1"/>
</dbReference>
<dbReference type="InterPro" id="IPR008136">
    <property type="entry name" value="CinA_C"/>
</dbReference>
<dbReference type="SUPFAM" id="SSF142433">
    <property type="entry name" value="CinA-like"/>
    <property type="match status" value="1"/>
</dbReference>
<dbReference type="Gene3D" id="3.40.980.10">
    <property type="entry name" value="MoaB/Mog-like domain"/>
    <property type="match status" value="1"/>
</dbReference>
<gene>
    <name evidence="3" type="ORF">CLW00_107172</name>
</gene>
<dbReference type="PANTHER" id="PTHR13939">
    <property type="entry name" value="NICOTINAMIDE-NUCLEOTIDE AMIDOHYDROLASE PNCC"/>
    <property type="match status" value="1"/>
</dbReference>
<reference evidence="3 4" key="1">
    <citation type="submission" date="2018-03" db="EMBL/GenBank/DDBJ databases">
        <title>Genomic Encyclopedia of Archaeal and Bacterial Type Strains, Phase II (KMG-II): from individual species to whole genera.</title>
        <authorList>
            <person name="Goeker M."/>
        </authorList>
    </citation>
    <scope>NUCLEOTIDE SEQUENCE [LARGE SCALE GENOMIC DNA]</scope>
    <source>
        <strain evidence="3 4">DSM 27929</strain>
    </source>
</reference>
<evidence type="ECO:0000259" key="2">
    <source>
        <dbReference type="SMART" id="SM00852"/>
    </source>
</evidence>
<comment type="similarity">
    <text evidence="1">Belongs to the CinA family.</text>
</comment>
<name>A0A2T0WK66_9BACT</name>
<dbReference type="Pfam" id="PF02464">
    <property type="entry name" value="CinA"/>
    <property type="match status" value="1"/>
</dbReference>
<dbReference type="Proteomes" id="UP000238157">
    <property type="component" value="Unassembled WGS sequence"/>
</dbReference>
<dbReference type="PIRSF" id="PIRSF006728">
    <property type="entry name" value="CinA"/>
    <property type="match status" value="1"/>
</dbReference>
<dbReference type="RefSeq" id="WP_106134123.1">
    <property type="nucleotide sequence ID" value="NZ_PVTR01000007.1"/>
</dbReference>
<dbReference type="InterPro" id="IPR036653">
    <property type="entry name" value="CinA-like_C"/>
</dbReference>
<organism evidence="3 4">
    <name type="scientific">Mongoliibacter ruber</name>
    <dbReference type="NCBI Taxonomy" id="1750599"/>
    <lineage>
        <taxon>Bacteria</taxon>
        <taxon>Pseudomonadati</taxon>
        <taxon>Bacteroidota</taxon>
        <taxon>Cytophagia</taxon>
        <taxon>Cytophagales</taxon>
        <taxon>Cyclobacteriaceae</taxon>
        <taxon>Mongoliibacter</taxon>
    </lineage>
</organism>
<evidence type="ECO:0000313" key="3">
    <source>
        <dbReference type="EMBL" id="PRY87103.1"/>
    </source>
</evidence>
<dbReference type="NCBIfam" id="TIGR00199">
    <property type="entry name" value="PncC_domain"/>
    <property type="match status" value="1"/>
</dbReference>
<dbReference type="CDD" id="cd00885">
    <property type="entry name" value="cinA"/>
    <property type="match status" value="1"/>
</dbReference>
<dbReference type="AlphaFoldDB" id="A0A2T0WK66"/>
<evidence type="ECO:0000313" key="4">
    <source>
        <dbReference type="Proteomes" id="UP000238157"/>
    </source>
</evidence>
<dbReference type="SMART" id="SM00852">
    <property type="entry name" value="MoCF_biosynth"/>
    <property type="match status" value="1"/>
</dbReference>
<comment type="caution">
    <text evidence="3">The sequence shown here is derived from an EMBL/GenBank/DDBJ whole genome shotgun (WGS) entry which is preliminary data.</text>
</comment>
<proteinExistence type="inferred from homology"/>
<dbReference type="NCBIfam" id="TIGR00200">
    <property type="entry name" value="cinA_nterm"/>
    <property type="match status" value="1"/>
</dbReference>
<dbReference type="InterPro" id="IPR001453">
    <property type="entry name" value="MoaB/Mog_dom"/>
</dbReference>
<dbReference type="Pfam" id="PF18146">
    <property type="entry name" value="CinA_KH"/>
    <property type="match status" value="1"/>
</dbReference>
<dbReference type="Gene3D" id="3.90.950.20">
    <property type="entry name" value="CinA-like"/>
    <property type="match status" value="1"/>
</dbReference>
<sequence length="421" mass="46496">MGNIKTVKAEILAIGDELLYGQIIDTNSHWISQELDKIGVKVVQRTTVGDNREAILAAFKAAEQRADIILMTGGLGPTNDDLTKPLLAEYFDCEIKLVPEALEAVRTFFEKRGRELTDLNKFQAHLPTKCTYVPNEVGTAPGMWFEENGSVWMSMPGVPHEMKKLMEDFVLPKVKEIFPLPIIYHKVIKTVGIGESWLADLLKDWEKNLPEHVKLAYLPSLGQVKLRLTAFGDELESLQNDVENQIELVMPIIGKYVFGYNKETLEEAIGRMLKQAGKNVAFAESCSGGYISHLITTIPGSSEYFQGGLIPYHNHFKNKLLGVDEATLAEKGAVSEETVIQMAENVKGMFESDFGLASSGIAGPGGGWAEKPVGTVWIACASERGTITKRLQLTQDRMLNIQLTAVAVLNMLRLVISGKTE</sequence>
<feature type="domain" description="MoaB/Mog" evidence="2">
    <location>
        <begin position="10"/>
        <end position="176"/>
    </location>
</feature>
<protein>
    <recommendedName>
        <fullName evidence="1">CinA-like protein</fullName>
    </recommendedName>
</protein>
<dbReference type="EMBL" id="PVTR01000007">
    <property type="protein sequence ID" value="PRY87103.1"/>
    <property type="molecule type" value="Genomic_DNA"/>
</dbReference>
<dbReference type="PANTHER" id="PTHR13939:SF0">
    <property type="entry name" value="NMN AMIDOHYDROLASE-LIKE PROTEIN YFAY"/>
    <property type="match status" value="1"/>
</dbReference>
<dbReference type="InterPro" id="IPR008135">
    <property type="entry name" value="Competence-induced_CinA"/>
</dbReference>
<accession>A0A2T0WK66</accession>
<keyword evidence="4" id="KW-1185">Reference proteome</keyword>
<dbReference type="InterPro" id="IPR050101">
    <property type="entry name" value="CinA"/>
</dbReference>
<dbReference type="SUPFAM" id="SSF53218">
    <property type="entry name" value="Molybdenum cofactor biosynthesis proteins"/>
    <property type="match status" value="1"/>
</dbReference>
<dbReference type="OrthoDB" id="9801454at2"/>
<dbReference type="InterPro" id="IPR041424">
    <property type="entry name" value="CinA_KH"/>
</dbReference>
<evidence type="ECO:0000256" key="1">
    <source>
        <dbReference type="HAMAP-Rule" id="MF_00226"/>
    </source>
</evidence>
<dbReference type="Gene3D" id="3.30.70.2860">
    <property type="match status" value="1"/>
</dbReference>
<dbReference type="InterPro" id="IPR036425">
    <property type="entry name" value="MoaB/Mog-like_dom_sf"/>
</dbReference>
<dbReference type="HAMAP" id="MF_00226_B">
    <property type="entry name" value="CinA_B"/>
    <property type="match status" value="1"/>
</dbReference>
<dbReference type="NCBIfam" id="TIGR00177">
    <property type="entry name" value="molyb_syn"/>
    <property type="match status" value="1"/>
</dbReference>
<dbReference type="NCBIfam" id="NF001813">
    <property type="entry name" value="PRK00549.1"/>
    <property type="match status" value="1"/>
</dbReference>